<dbReference type="RefSeq" id="WP_345237856.1">
    <property type="nucleotide sequence ID" value="NZ_BAABGZ010000078.1"/>
</dbReference>
<evidence type="ECO:0000259" key="1">
    <source>
        <dbReference type="PROSITE" id="PS50943"/>
    </source>
</evidence>
<dbReference type="SMART" id="SM00530">
    <property type="entry name" value="HTH_XRE"/>
    <property type="match status" value="1"/>
</dbReference>
<name>A0ABP8IQR6_9BACT</name>
<protein>
    <submittedName>
        <fullName evidence="2">Helix-turn-helix domain-containing protein</fullName>
    </submittedName>
</protein>
<dbReference type="InterPro" id="IPR001387">
    <property type="entry name" value="Cro/C1-type_HTH"/>
</dbReference>
<dbReference type="CDD" id="cd00093">
    <property type="entry name" value="HTH_XRE"/>
    <property type="match status" value="1"/>
</dbReference>
<dbReference type="Pfam" id="PF01381">
    <property type="entry name" value="HTH_3"/>
    <property type="match status" value="1"/>
</dbReference>
<dbReference type="InterPro" id="IPR010982">
    <property type="entry name" value="Lambda_DNA-bd_dom_sf"/>
</dbReference>
<dbReference type="NCBIfam" id="TIGR03070">
    <property type="entry name" value="couple_hipB"/>
    <property type="match status" value="1"/>
</dbReference>
<feature type="domain" description="HTH cro/C1-type" evidence="1">
    <location>
        <begin position="9"/>
        <end position="63"/>
    </location>
</feature>
<gene>
    <name evidence="2" type="ORF">GCM10023185_39430</name>
</gene>
<dbReference type="EMBL" id="BAABGZ010000078">
    <property type="protein sequence ID" value="GAA4367496.1"/>
    <property type="molecule type" value="Genomic_DNA"/>
</dbReference>
<dbReference type="InterPro" id="IPR017507">
    <property type="entry name" value="Tscrpt_reg_HipB-like"/>
</dbReference>
<dbReference type="SUPFAM" id="SSF47413">
    <property type="entry name" value="lambda repressor-like DNA-binding domains"/>
    <property type="match status" value="1"/>
</dbReference>
<proteinExistence type="predicted"/>
<reference evidence="3" key="1">
    <citation type="journal article" date="2019" name="Int. J. Syst. Evol. Microbiol.">
        <title>The Global Catalogue of Microorganisms (GCM) 10K type strain sequencing project: providing services to taxonomists for standard genome sequencing and annotation.</title>
        <authorList>
            <consortium name="The Broad Institute Genomics Platform"/>
            <consortium name="The Broad Institute Genome Sequencing Center for Infectious Disease"/>
            <person name="Wu L."/>
            <person name="Ma J."/>
        </authorList>
    </citation>
    <scope>NUCLEOTIDE SEQUENCE [LARGE SCALE GENOMIC DNA]</scope>
    <source>
        <strain evidence="3">JCM 17923</strain>
    </source>
</reference>
<keyword evidence="3" id="KW-1185">Reference proteome</keyword>
<dbReference type="Gene3D" id="1.10.260.40">
    <property type="entry name" value="lambda repressor-like DNA-binding domains"/>
    <property type="match status" value="1"/>
</dbReference>
<dbReference type="Proteomes" id="UP001501153">
    <property type="component" value="Unassembled WGS sequence"/>
</dbReference>
<evidence type="ECO:0000313" key="2">
    <source>
        <dbReference type="EMBL" id="GAA4367496.1"/>
    </source>
</evidence>
<dbReference type="PROSITE" id="PS50943">
    <property type="entry name" value="HTH_CROC1"/>
    <property type="match status" value="1"/>
</dbReference>
<sequence>MTSSLVAFVKQRRKLLRLTQAEMAAKAGVGLRFVRELEQGKATLQLAKVNQVLRLFGHELGPLPMDRQQLLSEYD</sequence>
<comment type="caution">
    <text evidence="2">The sequence shown here is derived from an EMBL/GenBank/DDBJ whole genome shotgun (WGS) entry which is preliminary data.</text>
</comment>
<accession>A0ABP8IQR6</accession>
<organism evidence="2 3">
    <name type="scientific">Hymenobacter saemangeumensis</name>
    <dbReference type="NCBI Taxonomy" id="1084522"/>
    <lineage>
        <taxon>Bacteria</taxon>
        <taxon>Pseudomonadati</taxon>
        <taxon>Bacteroidota</taxon>
        <taxon>Cytophagia</taxon>
        <taxon>Cytophagales</taxon>
        <taxon>Hymenobacteraceae</taxon>
        <taxon>Hymenobacter</taxon>
    </lineage>
</organism>
<evidence type="ECO:0000313" key="3">
    <source>
        <dbReference type="Proteomes" id="UP001501153"/>
    </source>
</evidence>